<feature type="disulfide bond" evidence="18">
    <location>
        <begin position="41"/>
        <end position="121"/>
    </location>
</feature>
<evidence type="ECO:0000256" key="5">
    <source>
        <dbReference type="ARBA" id="ARBA00022559"/>
    </source>
</evidence>
<dbReference type="PRINTS" id="PR00458">
    <property type="entry name" value="PEROXIDASE"/>
</dbReference>
<dbReference type="InterPro" id="IPR010255">
    <property type="entry name" value="Haem_peroxidase_sf"/>
</dbReference>
<evidence type="ECO:0000256" key="15">
    <source>
        <dbReference type="PIRSR" id="PIRSR600823-2"/>
    </source>
</evidence>
<feature type="chain" id="PRO_5041781413" description="Peroxidase" evidence="19">
    <location>
        <begin position="31"/>
        <end position="324"/>
    </location>
</feature>
<evidence type="ECO:0000256" key="18">
    <source>
        <dbReference type="PIRSR" id="PIRSR600823-5"/>
    </source>
</evidence>
<feature type="binding site" evidence="15">
    <location>
        <position position="169"/>
    </location>
    <ligand>
        <name>substrate</name>
    </ligand>
</feature>
<evidence type="ECO:0000256" key="9">
    <source>
        <dbReference type="ARBA" id="ARBA00023002"/>
    </source>
</evidence>
<reference evidence="21 22" key="1">
    <citation type="journal article" date="2022" name="G3 (Bethesda)">
        <title>Whole-genome sequence and methylome profiling of the almond [Prunus dulcis (Mill.) D.A. Webb] cultivar 'Nonpareil'.</title>
        <authorList>
            <person name="D'Amico-Willman K.M."/>
            <person name="Ouma W.Z."/>
            <person name="Meulia T."/>
            <person name="Sideli G.M."/>
            <person name="Gradziel T.M."/>
            <person name="Fresnedo-Ramirez J."/>
        </authorList>
    </citation>
    <scope>NUCLEOTIDE SEQUENCE [LARGE SCALE GENOMIC DNA]</scope>
    <source>
        <strain evidence="21">Clone GOH B32 T37-40</strain>
    </source>
</reference>
<feature type="binding site" description="axial binding residue" evidence="16">
    <location>
        <position position="199"/>
    </location>
    <ligand>
        <name>heme b</name>
        <dbReference type="ChEBI" id="CHEBI:60344"/>
    </ligand>
    <ligandPart>
        <name>Fe</name>
        <dbReference type="ChEBI" id="CHEBI:18248"/>
    </ligandPart>
</feature>
<feature type="disulfide bond" evidence="18">
    <location>
        <begin position="127"/>
        <end position="320"/>
    </location>
</feature>
<keyword evidence="8 16" id="KW-0106">Calcium</keyword>
<organism evidence="21 22">
    <name type="scientific">Prunus dulcis</name>
    <name type="common">Almond</name>
    <name type="synonym">Amygdalus dulcis</name>
    <dbReference type="NCBI Taxonomy" id="3755"/>
    <lineage>
        <taxon>Eukaryota</taxon>
        <taxon>Viridiplantae</taxon>
        <taxon>Streptophyta</taxon>
        <taxon>Embryophyta</taxon>
        <taxon>Tracheophyta</taxon>
        <taxon>Spermatophyta</taxon>
        <taxon>Magnoliopsida</taxon>
        <taxon>eudicotyledons</taxon>
        <taxon>Gunneridae</taxon>
        <taxon>Pentapetalae</taxon>
        <taxon>rosids</taxon>
        <taxon>fabids</taxon>
        <taxon>Rosales</taxon>
        <taxon>Rosaceae</taxon>
        <taxon>Amygdaloideae</taxon>
        <taxon>Amygdaleae</taxon>
        <taxon>Prunus</taxon>
    </lineage>
</organism>
<feature type="binding site" evidence="16">
    <location>
        <position position="94"/>
    </location>
    <ligand>
        <name>Ca(2+)</name>
        <dbReference type="ChEBI" id="CHEBI:29108"/>
        <label>1</label>
    </ligand>
</feature>
<feature type="binding site" evidence="16">
    <location>
        <position position="73"/>
    </location>
    <ligand>
        <name>Ca(2+)</name>
        <dbReference type="ChEBI" id="CHEBI:29108"/>
        <label>1</label>
    </ligand>
</feature>
<evidence type="ECO:0000256" key="16">
    <source>
        <dbReference type="PIRSR" id="PIRSR600823-3"/>
    </source>
</evidence>
<dbReference type="GO" id="GO:0046872">
    <property type="term" value="F:metal ion binding"/>
    <property type="evidence" value="ECO:0007669"/>
    <property type="project" value="UniProtKB-UniRule"/>
</dbReference>
<feature type="active site" description="Proton acceptor" evidence="14">
    <location>
        <position position="72"/>
    </location>
</feature>
<feature type="site" description="Transition state stabilizer" evidence="17">
    <location>
        <position position="68"/>
    </location>
</feature>
<accession>A0AAD4YZ73</accession>
<feature type="binding site" evidence="16">
    <location>
        <position position="82"/>
    </location>
    <ligand>
        <name>Ca(2+)</name>
        <dbReference type="ChEBI" id="CHEBI:29108"/>
        <label>1</label>
    </ligand>
</feature>
<dbReference type="InterPro" id="IPR000823">
    <property type="entry name" value="Peroxidase_pln"/>
</dbReference>
<keyword evidence="10 16" id="KW-0408">Iron</keyword>
<feature type="disulfide bond" evidence="18">
    <location>
        <begin position="74"/>
        <end position="79"/>
    </location>
</feature>
<comment type="subcellular location">
    <subcellularLocation>
        <location evidence="19">Secreted</location>
    </subcellularLocation>
</comment>
<feature type="binding site" evidence="16">
    <location>
        <position position="78"/>
    </location>
    <ligand>
        <name>Ca(2+)</name>
        <dbReference type="ChEBI" id="CHEBI:29108"/>
        <label>1</label>
    </ligand>
</feature>
<comment type="cofactor">
    <cofactor evidence="16 19">
        <name>Ca(2+)</name>
        <dbReference type="ChEBI" id="CHEBI:29108"/>
    </cofactor>
    <text evidence="16 19">Binds 2 calcium ions per subunit.</text>
</comment>
<dbReference type="InterPro" id="IPR019794">
    <property type="entry name" value="Peroxidases_AS"/>
</dbReference>
<dbReference type="InterPro" id="IPR002016">
    <property type="entry name" value="Haem_peroxidase"/>
</dbReference>
<name>A0AAD4YZ73_PRUDU</name>
<feature type="disulfide bond" evidence="18">
    <location>
        <begin position="206"/>
        <end position="231"/>
    </location>
</feature>
<dbReference type="InterPro" id="IPR019793">
    <property type="entry name" value="Peroxidases_heam-ligand_BS"/>
</dbReference>
<comment type="similarity">
    <text evidence="19">Belongs to the peroxidase family. Classical plant (class III) peroxidase subfamily.</text>
</comment>
<sequence length="324" mass="33953">MGSYHAGSCTATKIKISFSLFLLLVGVASAQLSPTFYSTSCPNALSTIKSAVASAVSSEARMGASLLRLHFHDCFVNGCDASVLLDDTASLTGEKTAGPNANSLRGFDVIDTIKTQLESLCPKVVSCADILTVAARDSIVALGGPTYTVPLGRRDATTASLSAANSNIPGPQLNLAALISAFSNKGFTAREMVALSGSHTIGQARCTTFRNRLYNEANINASFATSVKSQCPSSGGDNTLSPLDVTSPTSFDNAYYRNLVSQKGLLHSDQQLYSGGSTNTIVDAYISNTGTFRADFANAMKKMGNLSPLTGTNGQIRTNCRKVN</sequence>
<feature type="domain" description="Plant heme peroxidase family profile" evidence="20">
    <location>
        <begin position="31"/>
        <end position="324"/>
    </location>
</feature>
<evidence type="ECO:0000256" key="6">
    <source>
        <dbReference type="ARBA" id="ARBA00022617"/>
    </source>
</evidence>
<keyword evidence="19" id="KW-0732">Signal</keyword>
<evidence type="ECO:0000256" key="8">
    <source>
        <dbReference type="ARBA" id="ARBA00022837"/>
    </source>
</evidence>
<keyword evidence="7 16" id="KW-0479">Metal-binding</keyword>
<comment type="cofactor">
    <cofactor evidence="16 19">
        <name>heme b</name>
        <dbReference type="ChEBI" id="CHEBI:60344"/>
    </cofactor>
    <text evidence="16 19">Binds 1 heme b (iron(II)-protoporphyrin IX) group per subunit.</text>
</comment>
<evidence type="ECO:0000256" key="1">
    <source>
        <dbReference type="ARBA" id="ARBA00000189"/>
    </source>
</evidence>
<dbReference type="GO" id="GO:0006979">
    <property type="term" value="P:response to oxidative stress"/>
    <property type="evidence" value="ECO:0007669"/>
    <property type="project" value="UniProtKB-UniRule"/>
</dbReference>
<feature type="signal peptide" evidence="19">
    <location>
        <begin position="1"/>
        <end position="30"/>
    </location>
</feature>
<comment type="catalytic activity">
    <reaction evidence="1 19">
        <text>2 a phenolic donor + H2O2 = 2 a phenolic radical donor + 2 H2O</text>
        <dbReference type="Rhea" id="RHEA:56136"/>
        <dbReference type="ChEBI" id="CHEBI:15377"/>
        <dbReference type="ChEBI" id="CHEBI:16240"/>
        <dbReference type="ChEBI" id="CHEBI:139520"/>
        <dbReference type="ChEBI" id="CHEBI:139521"/>
        <dbReference type="EC" id="1.11.1.7"/>
    </reaction>
</comment>
<dbReference type="Proteomes" id="UP001054821">
    <property type="component" value="Chromosome 6"/>
</dbReference>
<evidence type="ECO:0000256" key="4">
    <source>
        <dbReference type="ARBA" id="ARBA00012313"/>
    </source>
</evidence>
<keyword evidence="19" id="KW-0964">Secreted</keyword>
<keyword evidence="22" id="KW-1185">Reference proteome</keyword>
<keyword evidence="5 19" id="KW-0575">Peroxidase</keyword>
<evidence type="ECO:0000313" key="21">
    <source>
        <dbReference type="EMBL" id="KAI5326048.1"/>
    </source>
</evidence>
<dbReference type="GO" id="GO:0042744">
    <property type="term" value="P:hydrogen peroxide catabolic process"/>
    <property type="evidence" value="ECO:0007669"/>
    <property type="project" value="UniProtKB-KW"/>
</dbReference>
<dbReference type="GO" id="GO:0140825">
    <property type="term" value="F:lactoperoxidase activity"/>
    <property type="evidence" value="ECO:0007669"/>
    <property type="project" value="UniProtKB-EC"/>
</dbReference>
<evidence type="ECO:0000256" key="13">
    <source>
        <dbReference type="ARBA" id="ARBA00023324"/>
    </source>
</evidence>
<dbReference type="EC" id="1.11.1.7" evidence="4 19"/>
<dbReference type="PROSITE" id="PS50873">
    <property type="entry name" value="PEROXIDASE_4"/>
    <property type="match status" value="1"/>
</dbReference>
<dbReference type="FunFam" id="1.10.520.10:FF:000001">
    <property type="entry name" value="Peroxidase"/>
    <property type="match status" value="1"/>
</dbReference>
<evidence type="ECO:0000256" key="10">
    <source>
        <dbReference type="ARBA" id="ARBA00023004"/>
    </source>
</evidence>
<comment type="caution">
    <text evidence="21">The sequence shown here is derived from an EMBL/GenBank/DDBJ whole genome shotgun (WGS) entry which is preliminary data.</text>
</comment>
<feature type="binding site" evidence="16">
    <location>
        <position position="244"/>
    </location>
    <ligand>
        <name>Ca(2+)</name>
        <dbReference type="ChEBI" id="CHEBI:29108"/>
        <label>2</label>
    </ligand>
</feature>
<dbReference type="PROSITE" id="PS00435">
    <property type="entry name" value="PEROXIDASE_1"/>
    <property type="match status" value="1"/>
</dbReference>
<proteinExistence type="inferred from homology"/>
<evidence type="ECO:0000259" key="20">
    <source>
        <dbReference type="PROSITE" id="PS50873"/>
    </source>
</evidence>
<comment type="function">
    <text evidence="2">Removal of H(2)O(2), oxidation of toxic reductants, biosynthesis and degradation of lignin, suberization, auxin catabolism, response to environmental stresses such as wounding, pathogen attack and oxidative stress. These functions might be dependent on each isozyme/isoform in each plant tissue.</text>
</comment>
<dbReference type="Gene3D" id="1.10.520.10">
    <property type="match status" value="1"/>
</dbReference>
<feature type="binding site" evidence="16">
    <location>
        <position position="200"/>
    </location>
    <ligand>
        <name>Ca(2+)</name>
        <dbReference type="ChEBI" id="CHEBI:29108"/>
        <label>2</label>
    </ligand>
</feature>
<dbReference type="PANTHER" id="PTHR31388:SF247">
    <property type="entry name" value="PEROXIDASE"/>
    <property type="match status" value="1"/>
</dbReference>
<evidence type="ECO:0000256" key="3">
    <source>
        <dbReference type="ARBA" id="ARBA00006873"/>
    </source>
</evidence>
<dbReference type="GO" id="GO:0005576">
    <property type="term" value="C:extracellular region"/>
    <property type="evidence" value="ECO:0007669"/>
    <property type="project" value="UniProtKB-SubCell"/>
</dbReference>
<dbReference type="PANTHER" id="PTHR31388">
    <property type="entry name" value="PEROXIDASE 72-RELATED"/>
    <property type="match status" value="1"/>
</dbReference>
<evidence type="ECO:0000256" key="7">
    <source>
        <dbReference type="ARBA" id="ARBA00022723"/>
    </source>
</evidence>
<dbReference type="FunFam" id="1.10.420.10:FF:000001">
    <property type="entry name" value="Peroxidase"/>
    <property type="match status" value="1"/>
</dbReference>
<feature type="binding site" evidence="16">
    <location>
        <position position="76"/>
    </location>
    <ligand>
        <name>Ca(2+)</name>
        <dbReference type="ChEBI" id="CHEBI:29108"/>
        <label>1</label>
    </ligand>
</feature>
<keyword evidence="11 18" id="KW-1015">Disulfide bond</keyword>
<evidence type="ECO:0000256" key="14">
    <source>
        <dbReference type="PIRSR" id="PIRSR600823-1"/>
    </source>
</evidence>
<evidence type="ECO:0000256" key="12">
    <source>
        <dbReference type="ARBA" id="ARBA00023180"/>
    </source>
</evidence>
<keyword evidence="6 19" id="KW-0349">Heme</keyword>
<comment type="similarity">
    <text evidence="3">Belongs to the peroxidase family. Ascorbate peroxidase subfamily.</text>
</comment>
<keyword evidence="9 19" id="KW-0560">Oxidoreductase</keyword>
<dbReference type="CDD" id="cd00693">
    <property type="entry name" value="secretory_peroxidase"/>
    <property type="match status" value="1"/>
</dbReference>
<dbReference type="EMBL" id="JAJFAZ020000006">
    <property type="protein sequence ID" value="KAI5326048.1"/>
    <property type="molecule type" value="Genomic_DNA"/>
</dbReference>
<protein>
    <recommendedName>
        <fullName evidence="4 19">Peroxidase</fullName>
        <ecNumber evidence="4 19">1.11.1.7</ecNumber>
    </recommendedName>
</protein>
<evidence type="ECO:0000256" key="19">
    <source>
        <dbReference type="RuleBase" id="RU362060"/>
    </source>
</evidence>
<keyword evidence="13 19" id="KW-0376">Hydrogen peroxide</keyword>
<evidence type="ECO:0000256" key="17">
    <source>
        <dbReference type="PIRSR" id="PIRSR600823-4"/>
    </source>
</evidence>
<dbReference type="Gene3D" id="1.10.420.10">
    <property type="entry name" value="Peroxidase, domain 2"/>
    <property type="match status" value="1"/>
</dbReference>
<evidence type="ECO:0000256" key="11">
    <source>
        <dbReference type="ARBA" id="ARBA00023157"/>
    </source>
</evidence>
<dbReference type="SUPFAM" id="SSF48113">
    <property type="entry name" value="Heme-dependent peroxidases"/>
    <property type="match status" value="1"/>
</dbReference>
<dbReference type="PRINTS" id="PR00461">
    <property type="entry name" value="PLPEROXIDASE"/>
</dbReference>
<feature type="binding site" evidence="16">
    <location>
        <position position="252"/>
    </location>
    <ligand>
        <name>Ca(2+)</name>
        <dbReference type="ChEBI" id="CHEBI:29108"/>
        <label>2</label>
    </ligand>
</feature>
<dbReference type="AlphaFoldDB" id="A0AAD4YZ73"/>
<dbReference type="PROSITE" id="PS00436">
    <property type="entry name" value="PEROXIDASE_2"/>
    <property type="match status" value="1"/>
</dbReference>
<gene>
    <name evidence="21" type="ORF">L3X38_035122</name>
</gene>
<dbReference type="GO" id="GO:0020037">
    <property type="term" value="F:heme binding"/>
    <property type="evidence" value="ECO:0007669"/>
    <property type="project" value="UniProtKB-UniRule"/>
</dbReference>
<dbReference type="InterPro" id="IPR033905">
    <property type="entry name" value="Secretory_peroxidase"/>
</dbReference>
<evidence type="ECO:0000256" key="2">
    <source>
        <dbReference type="ARBA" id="ARBA00002322"/>
    </source>
</evidence>
<evidence type="ECO:0000313" key="22">
    <source>
        <dbReference type="Proteomes" id="UP001054821"/>
    </source>
</evidence>
<keyword evidence="12" id="KW-0325">Glycoprotein</keyword>
<feature type="binding site" evidence="16">
    <location>
        <position position="80"/>
    </location>
    <ligand>
        <name>Ca(2+)</name>
        <dbReference type="ChEBI" id="CHEBI:29108"/>
        <label>1</label>
    </ligand>
</feature>
<dbReference type="Pfam" id="PF00141">
    <property type="entry name" value="peroxidase"/>
    <property type="match status" value="1"/>
</dbReference>